<comment type="caution">
    <text evidence="2">The sequence shown here is derived from an EMBL/GenBank/DDBJ whole genome shotgun (WGS) entry which is preliminary data.</text>
</comment>
<keyword evidence="3" id="KW-1185">Reference proteome</keyword>
<dbReference type="EMBL" id="CAVMBE010000006">
    <property type="protein sequence ID" value="CAK3844697.1"/>
    <property type="molecule type" value="Genomic_DNA"/>
</dbReference>
<organism evidence="2 3">
    <name type="scientific">Lecanosticta acicola</name>
    <dbReference type="NCBI Taxonomy" id="111012"/>
    <lineage>
        <taxon>Eukaryota</taxon>
        <taxon>Fungi</taxon>
        <taxon>Dikarya</taxon>
        <taxon>Ascomycota</taxon>
        <taxon>Pezizomycotina</taxon>
        <taxon>Dothideomycetes</taxon>
        <taxon>Dothideomycetidae</taxon>
        <taxon>Mycosphaerellales</taxon>
        <taxon>Mycosphaerellaceae</taxon>
        <taxon>Lecanosticta</taxon>
    </lineage>
</organism>
<feature type="region of interest" description="Disordered" evidence="1">
    <location>
        <begin position="1"/>
        <end position="66"/>
    </location>
</feature>
<gene>
    <name evidence="2" type="ORF">LECACI_7A001556</name>
</gene>
<proteinExistence type="predicted"/>
<feature type="compositionally biased region" description="Polar residues" evidence="1">
    <location>
        <begin position="7"/>
        <end position="22"/>
    </location>
</feature>
<name>A0AAI8YT82_9PEZI</name>
<evidence type="ECO:0000313" key="3">
    <source>
        <dbReference type="Proteomes" id="UP001296104"/>
    </source>
</evidence>
<protein>
    <submittedName>
        <fullName evidence="2">Uncharacterized protein</fullName>
    </submittedName>
</protein>
<feature type="compositionally biased region" description="Basic and acidic residues" evidence="1">
    <location>
        <begin position="48"/>
        <end position="58"/>
    </location>
</feature>
<evidence type="ECO:0000313" key="2">
    <source>
        <dbReference type="EMBL" id="CAK3844697.1"/>
    </source>
</evidence>
<reference evidence="2" key="1">
    <citation type="submission" date="2023-11" db="EMBL/GenBank/DDBJ databases">
        <authorList>
            <person name="Alioto T."/>
            <person name="Alioto T."/>
            <person name="Gomez Garrido J."/>
        </authorList>
    </citation>
    <scope>NUCLEOTIDE SEQUENCE</scope>
</reference>
<accession>A0AAI8YT82</accession>
<sequence length="240" mass="26314">MPAVTRSRGQTTLEEKGVSSSKPAPKRKAIASKEPTAKKQRTQPQKAVSEKPETSKDGNEDDGDDTLMINRAPVLELWASSVAHFLHPSLPWTTCLSIGSSVSTLAAISKGRAIGTMEVPDPGEQAEKRAKRAEQQSDLEEVHIMRSHLKLKGGNAVVGDKPKKGNEEALKKKFGDESYEKVKKVMSEALKSWNGKKEDLHERAFHMYEDFRPTVAAGQKGWGRKGTLRLKTIESAVEAG</sequence>
<dbReference type="AlphaFoldDB" id="A0AAI8YT82"/>
<evidence type="ECO:0000256" key="1">
    <source>
        <dbReference type="SAM" id="MobiDB-lite"/>
    </source>
</evidence>
<dbReference type="Proteomes" id="UP001296104">
    <property type="component" value="Unassembled WGS sequence"/>
</dbReference>